<sequence>MARRRHVALMVETSLVYGRQLLHGIIRYLHSHQPWSVFFELRELGAAPPAWLKDWRGDGIICRPTNPGLADLFRKKRIPVVNLNDVYDGLGLPAIESDHVAIGKLAADHLLERGFRHFGFCGFSGHAWSAKRCEGFQAALGAAGCSGQLYESPWGGPSAHPWEKEQGQIGAWLQGLPRPLGILACNDMRGQHVLDACQRMNLSVPEEVAVIGVDDDVLLCELCDPPLSSVVPNADRVGFEAALLLDRLMAGEKPTRLTTLVPPLGVTVRQSTDVLAIDDAQVAAAVRFIREHACAGINVDQVLSQVPLSRTILERRFRKYLGRSPQAEIREVQLKRVKQLLAHTDLRLERIAELAGYEHPEYMSVVFKRETGLTPGQYRRASAGRE</sequence>
<dbReference type="Gene3D" id="3.40.50.2300">
    <property type="match status" value="2"/>
</dbReference>
<dbReference type="PANTHER" id="PTHR30146">
    <property type="entry name" value="LACI-RELATED TRANSCRIPTIONAL REPRESSOR"/>
    <property type="match status" value="1"/>
</dbReference>
<dbReference type="GO" id="GO:0000976">
    <property type="term" value="F:transcription cis-regulatory region binding"/>
    <property type="evidence" value="ECO:0007669"/>
    <property type="project" value="TreeGrafter"/>
</dbReference>
<evidence type="ECO:0000259" key="4">
    <source>
        <dbReference type="PROSITE" id="PS01124"/>
    </source>
</evidence>
<feature type="domain" description="HTH araC/xylS-type" evidence="4">
    <location>
        <begin position="283"/>
        <end position="381"/>
    </location>
</feature>
<dbReference type="Pfam" id="PF13377">
    <property type="entry name" value="Peripla_BP_3"/>
    <property type="match status" value="1"/>
</dbReference>
<dbReference type="EMBL" id="JF342589">
    <property type="protein sequence ID" value="AEH26461.1"/>
    <property type="molecule type" value="Genomic_DNA"/>
</dbReference>
<protein>
    <submittedName>
        <fullName evidence="5">Xylose operon regulatory protein</fullName>
    </submittedName>
</protein>
<dbReference type="AlphaFoldDB" id="F8TTF0"/>
<dbReference type="SMART" id="SM00342">
    <property type="entry name" value="HTH_ARAC"/>
    <property type="match status" value="1"/>
</dbReference>
<dbReference type="Gene3D" id="1.10.10.60">
    <property type="entry name" value="Homeodomain-like"/>
    <property type="match status" value="1"/>
</dbReference>
<evidence type="ECO:0000313" key="5">
    <source>
        <dbReference type="EMBL" id="AEH26461.1"/>
    </source>
</evidence>
<keyword evidence="2" id="KW-0238">DNA-binding</keyword>
<keyword evidence="1" id="KW-0805">Transcription regulation</keyword>
<dbReference type="InterPro" id="IPR009057">
    <property type="entry name" value="Homeodomain-like_sf"/>
</dbReference>
<evidence type="ECO:0000256" key="3">
    <source>
        <dbReference type="ARBA" id="ARBA00023163"/>
    </source>
</evidence>
<dbReference type="PROSITE" id="PS01124">
    <property type="entry name" value="HTH_ARAC_FAMILY_2"/>
    <property type="match status" value="1"/>
</dbReference>
<accession>F8TTF0</accession>
<dbReference type="CDD" id="cd01543">
    <property type="entry name" value="PBP1_XylR"/>
    <property type="match status" value="1"/>
</dbReference>
<organism evidence="5">
    <name type="scientific">uncultured Acidobacteria bacterium A2</name>
    <dbReference type="NCBI Taxonomy" id="1036852"/>
    <lineage>
        <taxon>Bacteria</taxon>
        <taxon>Pseudomonadati</taxon>
        <taxon>Acidobacteriota</taxon>
        <taxon>environmental samples</taxon>
    </lineage>
</organism>
<dbReference type="InterPro" id="IPR046335">
    <property type="entry name" value="LacI/GalR-like_sensor"/>
</dbReference>
<evidence type="ECO:0000256" key="1">
    <source>
        <dbReference type="ARBA" id="ARBA00023015"/>
    </source>
</evidence>
<dbReference type="Pfam" id="PF12833">
    <property type="entry name" value="HTH_18"/>
    <property type="match status" value="1"/>
</dbReference>
<dbReference type="PANTHER" id="PTHR30146:SF24">
    <property type="entry name" value="XYLOSE OPERON REGULATORY PROTEIN"/>
    <property type="match status" value="1"/>
</dbReference>
<name>F8TTF0_9BACT</name>
<reference evidence="5" key="1">
    <citation type="journal article" date="2011" name="FEMS Microbiol. Ecol.">
        <title>Polyketide synthase pathways identified from a metagenomic library are derived from soil Acidobacteria.</title>
        <authorList>
            <person name="Parsley L.C."/>
            <person name="Linneman J."/>
            <person name="Goode A.M."/>
            <person name="Becklund K."/>
            <person name="George I."/>
            <person name="Goodman R.M."/>
            <person name="Lopanik N.B."/>
            <person name="Liles M.R."/>
        </authorList>
    </citation>
    <scope>NUCLEOTIDE SEQUENCE</scope>
</reference>
<dbReference type="GO" id="GO:0003700">
    <property type="term" value="F:DNA-binding transcription factor activity"/>
    <property type="evidence" value="ECO:0007669"/>
    <property type="project" value="InterPro"/>
</dbReference>
<dbReference type="InterPro" id="IPR028082">
    <property type="entry name" value="Peripla_BP_I"/>
</dbReference>
<proteinExistence type="predicted"/>
<dbReference type="SUPFAM" id="SSF46689">
    <property type="entry name" value="Homeodomain-like"/>
    <property type="match status" value="1"/>
</dbReference>
<keyword evidence="3" id="KW-0804">Transcription</keyword>
<evidence type="ECO:0000256" key="2">
    <source>
        <dbReference type="ARBA" id="ARBA00023125"/>
    </source>
</evidence>
<dbReference type="Pfam" id="PF22177">
    <property type="entry name" value="PBP1_XylR"/>
    <property type="match status" value="1"/>
</dbReference>
<dbReference type="InterPro" id="IPR018060">
    <property type="entry name" value="HTH_AraC"/>
</dbReference>
<dbReference type="InterPro" id="IPR054031">
    <property type="entry name" value="XylR_PBP1"/>
</dbReference>
<dbReference type="SUPFAM" id="SSF53822">
    <property type="entry name" value="Periplasmic binding protein-like I"/>
    <property type="match status" value="1"/>
</dbReference>